<feature type="domain" description="FecR protein" evidence="2">
    <location>
        <begin position="199"/>
        <end position="294"/>
    </location>
</feature>
<dbReference type="PANTHER" id="PTHR30273:SF2">
    <property type="entry name" value="PROTEIN FECR"/>
    <property type="match status" value="1"/>
</dbReference>
<proteinExistence type="predicted"/>
<dbReference type="InterPro" id="IPR006860">
    <property type="entry name" value="FecR"/>
</dbReference>
<dbReference type="FunFam" id="2.60.120.1440:FF:000001">
    <property type="entry name" value="Putative anti-sigma factor"/>
    <property type="match status" value="1"/>
</dbReference>
<evidence type="ECO:0000259" key="2">
    <source>
        <dbReference type="Pfam" id="PF04773"/>
    </source>
</evidence>
<dbReference type="AlphaFoldDB" id="A0A4Q0MAB0"/>
<dbReference type="InterPro" id="IPR032508">
    <property type="entry name" value="FecR_C"/>
</dbReference>
<dbReference type="Proteomes" id="UP000290848">
    <property type="component" value="Unassembled WGS sequence"/>
</dbReference>
<dbReference type="Pfam" id="PF04773">
    <property type="entry name" value="FecR"/>
    <property type="match status" value="1"/>
</dbReference>
<evidence type="ECO:0000259" key="3">
    <source>
        <dbReference type="Pfam" id="PF16344"/>
    </source>
</evidence>
<evidence type="ECO:0000313" key="5">
    <source>
        <dbReference type="Proteomes" id="UP000290848"/>
    </source>
</evidence>
<keyword evidence="1" id="KW-0472">Membrane</keyword>
<keyword evidence="1" id="KW-0812">Transmembrane</keyword>
<sequence length="406" mass="45170">MKKINASDVCVGRKNTSLVEKGVMEADQYLLLYEKYLAGKCTPEEEEQLFSDKPDGFTLYESFDGADLREEKERRRRVFQQIRGTITRKRKRVLTLRMLYAAAASVALILLAGIFNRDTILSAVESQKQVSVSKMPVIKPGSNAAILTLSDGSVIQIDESANGLIASEGKTHVRKLTDGRIVYETGGPDNKQKTSLFNTISIPRAGQYNVTLPDGTQVWLNSESTLIFPVAFTGRDRRVRLKGEAYFEVANDAKKPFMVETETADIEVLGTHFNVRAYPADDAVYATLLEGAVKLNNGRGGKILSPGEQGISLSSNDAISVRKVRVSDAIAWKNGLFVFRDNTVREIMEQVARWYDVEIEFHGNVEERTFGGVYSKNRDLAQLLASMELTGLVHFKAEGRRISVMP</sequence>
<feature type="transmembrane region" description="Helical" evidence="1">
    <location>
        <begin position="98"/>
        <end position="115"/>
    </location>
</feature>
<dbReference type="PANTHER" id="PTHR30273">
    <property type="entry name" value="PERIPLASMIC SIGNAL SENSOR AND SIGMA FACTOR ACTIVATOR FECR-RELATED"/>
    <property type="match status" value="1"/>
</dbReference>
<keyword evidence="1" id="KW-1133">Transmembrane helix</keyword>
<dbReference type="GO" id="GO:0016989">
    <property type="term" value="F:sigma factor antagonist activity"/>
    <property type="evidence" value="ECO:0007669"/>
    <property type="project" value="TreeGrafter"/>
</dbReference>
<dbReference type="RefSeq" id="WP_128769250.1">
    <property type="nucleotide sequence ID" value="NZ_RXOC01000005.1"/>
</dbReference>
<evidence type="ECO:0000256" key="1">
    <source>
        <dbReference type="SAM" id="Phobius"/>
    </source>
</evidence>
<reference evidence="4 5" key="1">
    <citation type="submission" date="2018-12" db="EMBL/GenBank/DDBJ databases">
        <title>The Draft Genome Sequence of the Soil Bacterium Pedobacter tournemirensis R1.</title>
        <authorList>
            <person name="He J."/>
        </authorList>
    </citation>
    <scope>NUCLEOTIDE SEQUENCE [LARGE SCALE GENOMIC DNA]</scope>
    <source>
        <strain evidence="4 5">R1</strain>
    </source>
</reference>
<dbReference type="Gene3D" id="3.55.50.30">
    <property type="match status" value="1"/>
</dbReference>
<dbReference type="InterPro" id="IPR012373">
    <property type="entry name" value="Ferrdict_sens_TM"/>
</dbReference>
<protein>
    <submittedName>
        <fullName evidence="4">DUF4974 domain-containing protein</fullName>
    </submittedName>
</protein>
<accession>A0A4Q0MAB0</accession>
<feature type="domain" description="Protein FecR C-terminal" evidence="3">
    <location>
        <begin position="337"/>
        <end position="403"/>
    </location>
</feature>
<gene>
    <name evidence="4" type="ORF">EKH83_09890</name>
</gene>
<dbReference type="Pfam" id="PF16344">
    <property type="entry name" value="FecR_C"/>
    <property type="match status" value="1"/>
</dbReference>
<name>A0A4Q0MAB0_9SPHI</name>
<dbReference type="EMBL" id="RXOC01000005">
    <property type="protein sequence ID" value="RXF70177.1"/>
    <property type="molecule type" value="Genomic_DNA"/>
</dbReference>
<evidence type="ECO:0000313" key="4">
    <source>
        <dbReference type="EMBL" id="RXF70177.1"/>
    </source>
</evidence>
<comment type="caution">
    <text evidence="4">The sequence shown here is derived from an EMBL/GenBank/DDBJ whole genome shotgun (WGS) entry which is preliminary data.</text>
</comment>
<organism evidence="4 5">
    <name type="scientific">Arcticibacter tournemirensis</name>
    <dbReference type="NCBI Taxonomy" id="699437"/>
    <lineage>
        <taxon>Bacteria</taxon>
        <taxon>Pseudomonadati</taxon>
        <taxon>Bacteroidota</taxon>
        <taxon>Sphingobacteriia</taxon>
        <taxon>Sphingobacteriales</taxon>
        <taxon>Sphingobacteriaceae</taxon>
        <taxon>Arcticibacter</taxon>
    </lineage>
</organism>
<dbReference type="Gene3D" id="2.60.120.1440">
    <property type="match status" value="1"/>
</dbReference>